<dbReference type="SUPFAM" id="SSF53335">
    <property type="entry name" value="S-adenosyl-L-methionine-dependent methyltransferases"/>
    <property type="match status" value="1"/>
</dbReference>
<name>A0A4Y3K8G3_CELUD</name>
<keyword evidence="4" id="KW-0949">S-adenosyl-L-methionine</keyword>
<evidence type="ECO:0000256" key="5">
    <source>
        <dbReference type="ARBA" id="ARBA00048391"/>
    </source>
</evidence>
<keyword evidence="2 7" id="KW-0489">Methyltransferase</keyword>
<dbReference type="AlphaFoldDB" id="A0A4Y3K8G3"/>
<dbReference type="InterPro" id="IPR007848">
    <property type="entry name" value="Small_mtfrase_dom"/>
</dbReference>
<dbReference type="InterPro" id="IPR004556">
    <property type="entry name" value="HemK-like"/>
</dbReference>
<evidence type="ECO:0000259" key="6">
    <source>
        <dbReference type="Pfam" id="PF05175"/>
    </source>
</evidence>
<keyword evidence="3 7" id="KW-0808">Transferase</keyword>
<dbReference type="Gene3D" id="3.40.50.150">
    <property type="entry name" value="Vaccinia Virus protein VP39"/>
    <property type="match status" value="1"/>
</dbReference>
<dbReference type="EC" id="2.1.1.297" evidence="1"/>
<comment type="caution">
    <text evidence="7">The sequence shown here is derived from an EMBL/GenBank/DDBJ whole genome shotgun (WGS) entry which is preliminary data.</text>
</comment>
<dbReference type="GO" id="GO:0032259">
    <property type="term" value="P:methylation"/>
    <property type="evidence" value="ECO:0007669"/>
    <property type="project" value="UniProtKB-KW"/>
</dbReference>
<dbReference type="RefSeq" id="WP_141319530.1">
    <property type="nucleotide sequence ID" value="NZ_BJLP01000015.1"/>
</dbReference>
<dbReference type="InterPro" id="IPR022446">
    <property type="entry name" value="MeTrfrase_put"/>
</dbReference>
<evidence type="ECO:0000256" key="2">
    <source>
        <dbReference type="ARBA" id="ARBA00022603"/>
    </source>
</evidence>
<dbReference type="NCBIfam" id="TIGR00536">
    <property type="entry name" value="hemK_fam"/>
    <property type="match status" value="1"/>
</dbReference>
<dbReference type="GO" id="GO:0102559">
    <property type="term" value="F:peptide chain release factor N(5)-glutamine methyltransferase activity"/>
    <property type="evidence" value="ECO:0007669"/>
    <property type="project" value="UniProtKB-EC"/>
</dbReference>
<dbReference type="PANTHER" id="PTHR18895">
    <property type="entry name" value="HEMK METHYLTRANSFERASE"/>
    <property type="match status" value="1"/>
</dbReference>
<dbReference type="InterPro" id="IPR029063">
    <property type="entry name" value="SAM-dependent_MTases_sf"/>
</dbReference>
<dbReference type="EMBL" id="BJLP01000015">
    <property type="protein sequence ID" value="GEA80761.1"/>
    <property type="molecule type" value="Genomic_DNA"/>
</dbReference>
<sequence>MTSEVEVVARLRAAGCVFAEEEAALLLAHAADGGPDVPALDALVARRCAGEPLELVVGWASFAGLRVTVAPGVFVPRRRTELLVAVVDGLLQARAAQVPPVVVDLCCGTGALAAAVAARWPHAQVHAADVDPAAVACARRNVPLVHEGDLFDALPGALRGRVDVLVANAPYVPSHAIATMPTEARDHEALVALDGGADGLDLQRRIAADVAGWLAPGGYVVVETSPRQASTSARLLRAAGLAVRTARDDERDGTAVVGRRTPSSA</sequence>
<feature type="domain" description="Methyltransferase small" evidence="6">
    <location>
        <begin position="98"/>
        <end position="177"/>
    </location>
</feature>
<gene>
    <name evidence="7" type="primary">hemK</name>
    <name evidence="7" type="ORF">CUD01_12050</name>
</gene>
<dbReference type="PANTHER" id="PTHR18895:SF74">
    <property type="entry name" value="MTRF1L RELEASE FACTOR GLUTAMINE METHYLTRANSFERASE"/>
    <property type="match status" value="1"/>
</dbReference>
<evidence type="ECO:0000256" key="1">
    <source>
        <dbReference type="ARBA" id="ARBA00012771"/>
    </source>
</evidence>
<evidence type="ECO:0000313" key="7">
    <source>
        <dbReference type="EMBL" id="GEA80761.1"/>
    </source>
</evidence>
<accession>A0A4Y3K8G3</accession>
<dbReference type="NCBIfam" id="TIGR03704">
    <property type="entry name" value="PrmC_rel_meth"/>
    <property type="match status" value="1"/>
</dbReference>
<reference evidence="7 8" key="1">
    <citation type="submission" date="2019-06" db="EMBL/GenBank/DDBJ databases">
        <title>Whole genome shotgun sequence of Cellulomonas uda NBRC 3747.</title>
        <authorList>
            <person name="Hosoyama A."/>
            <person name="Uohara A."/>
            <person name="Ohji S."/>
            <person name="Ichikawa N."/>
        </authorList>
    </citation>
    <scope>NUCLEOTIDE SEQUENCE [LARGE SCALE GENOMIC DNA]</scope>
    <source>
        <strain evidence="7 8">NBRC 3747</strain>
    </source>
</reference>
<dbReference type="Pfam" id="PF05175">
    <property type="entry name" value="MTS"/>
    <property type="match status" value="1"/>
</dbReference>
<protein>
    <recommendedName>
        <fullName evidence="1">peptide chain release factor N(5)-glutamine methyltransferase</fullName>
        <ecNumber evidence="1">2.1.1.297</ecNumber>
    </recommendedName>
</protein>
<evidence type="ECO:0000256" key="4">
    <source>
        <dbReference type="ARBA" id="ARBA00022691"/>
    </source>
</evidence>
<evidence type="ECO:0000256" key="3">
    <source>
        <dbReference type="ARBA" id="ARBA00022679"/>
    </source>
</evidence>
<proteinExistence type="predicted"/>
<evidence type="ECO:0000313" key="8">
    <source>
        <dbReference type="Proteomes" id="UP000315842"/>
    </source>
</evidence>
<keyword evidence="8" id="KW-1185">Reference proteome</keyword>
<dbReference type="Proteomes" id="UP000315842">
    <property type="component" value="Unassembled WGS sequence"/>
</dbReference>
<dbReference type="InterPro" id="IPR050320">
    <property type="entry name" value="N5-glutamine_MTase"/>
</dbReference>
<organism evidence="7 8">
    <name type="scientific">Cellulomonas uda</name>
    <dbReference type="NCBI Taxonomy" id="1714"/>
    <lineage>
        <taxon>Bacteria</taxon>
        <taxon>Bacillati</taxon>
        <taxon>Actinomycetota</taxon>
        <taxon>Actinomycetes</taxon>
        <taxon>Micrococcales</taxon>
        <taxon>Cellulomonadaceae</taxon>
        <taxon>Cellulomonas</taxon>
    </lineage>
</organism>
<comment type="catalytic activity">
    <reaction evidence="5">
        <text>L-glutaminyl-[peptide chain release factor] + S-adenosyl-L-methionine = N(5)-methyl-L-glutaminyl-[peptide chain release factor] + S-adenosyl-L-homocysteine + H(+)</text>
        <dbReference type="Rhea" id="RHEA:42896"/>
        <dbReference type="Rhea" id="RHEA-COMP:10271"/>
        <dbReference type="Rhea" id="RHEA-COMP:10272"/>
        <dbReference type="ChEBI" id="CHEBI:15378"/>
        <dbReference type="ChEBI" id="CHEBI:30011"/>
        <dbReference type="ChEBI" id="CHEBI:57856"/>
        <dbReference type="ChEBI" id="CHEBI:59789"/>
        <dbReference type="ChEBI" id="CHEBI:61891"/>
        <dbReference type="EC" id="2.1.1.297"/>
    </reaction>
</comment>